<dbReference type="InterPro" id="IPR006311">
    <property type="entry name" value="TAT_signal"/>
</dbReference>
<dbReference type="SMART" id="SM00554">
    <property type="entry name" value="FAS1"/>
    <property type="match status" value="1"/>
</dbReference>
<dbReference type="SUPFAM" id="SSF82153">
    <property type="entry name" value="FAS1 domain"/>
    <property type="match status" value="1"/>
</dbReference>
<accession>A0A1G9UQT2</accession>
<dbReference type="PROSITE" id="PS50213">
    <property type="entry name" value="FAS1"/>
    <property type="match status" value="1"/>
</dbReference>
<dbReference type="Gene3D" id="2.30.180.10">
    <property type="entry name" value="FAS1 domain"/>
    <property type="match status" value="1"/>
</dbReference>
<proteinExistence type="predicted"/>
<name>A0A1G9UQT2_9EURY</name>
<dbReference type="InterPro" id="IPR050904">
    <property type="entry name" value="Adhesion/Biosynth-related"/>
</dbReference>
<dbReference type="InterPro" id="IPR036378">
    <property type="entry name" value="FAS1_dom_sf"/>
</dbReference>
<gene>
    <name evidence="2" type="ORF">SAMN04487949_2295</name>
</gene>
<dbReference type="GO" id="GO:0005615">
    <property type="term" value="C:extracellular space"/>
    <property type="evidence" value="ECO:0007669"/>
    <property type="project" value="TreeGrafter"/>
</dbReference>
<dbReference type="EMBL" id="FNHL01000002">
    <property type="protein sequence ID" value="SDM62250.1"/>
    <property type="molecule type" value="Genomic_DNA"/>
</dbReference>
<dbReference type="Pfam" id="PF02469">
    <property type="entry name" value="Fasciclin"/>
    <property type="match status" value="1"/>
</dbReference>
<dbReference type="FunFam" id="2.30.180.10:FF:000032">
    <property type="entry name" value="Fasciclin domain-containing protein, putative"/>
    <property type="match status" value="1"/>
</dbReference>
<dbReference type="PROSITE" id="PS51318">
    <property type="entry name" value="TAT"/>
    <property type="match status" value="1"/>
</dbReference>
<organism evidence="2 3">
    <name type="scientific">Halogranum gelatinilyticum</name>
    <dbReference type="NCBI Taxonomy" id="660521"/>
    <lineage>
        <taxon>Archaea</taxon>
        <taxon>Methanobacteriati</taxon>
        <taxon>Methanobacteriota</taxon>
        <taxon>Stenosarchaea group</taxon>
        <taxon>Halobacteria</taxon>
        <taxon>Halobacteriales</taxon>
        <taxon>Haloferacaceae</taxon>
    </lineage>
</organism>
<dbReference type="STRING" id="660521.SAMN04487949_2295"/>
<dbReference type="PANTHER" id="PTHR10900:SF77">
    <property type="entry name" value="FI19380P1"/>
    <property type="match status" value="1"/>
</dbReference>
<evidence type="ECO:0000313" key="3">
    <source>
        <dbReference type="Proteomes" id="UP000199451"/>
    </source>
</evidence>
<feature type="domain" description="FAS1" evidence="1">
    <location>
        <begin position="40"/>
        <end position="171"/>
    </location>
</feature>
<reference evidence="3" key="1">
    <citation type="submission" date="2016-10" db="EMBL/GenBank/DDBJ databases">
        <authorList>
            <person name="Varghese N."/>
            <person name="Submissions S."/>
        </authorList>
    </citation>
    <scope>NUCLEOTIDE SEQUENCE [LARGE SCALE GENOMIC DNA]</scope>
    <source>
        <strain evidence="3">CGMCC 1.10119</strain>
    </source>
</reference>
<sequence>MIDQQRRKFLRTAGAAGAILAVGGVGTASAREGKNTGASGDMTIVDIAIANGFNVLAAAVTEAGLVETLSGNRQFTVFAPTDEAFNEAGITVDNVDELDDEFLLDVLLYHVTPGRRYSPSVVNAPKIRMLNGQFVDVDGTSLNGGQATLFDLDLVDIEASNGVVHVINGVLLP</sequence>
<dbReference type="Proteomes" id="UP000199451">
    <property type="component" value="Unassembled WGS sequence"/>
</dbReference>
<dbReference type="PANTHER" id="PTHR10900">
    <property type="entry name" value="PERIOSTIN-RELATED"/>
    <property type="match status" value="1"/>
</dbReference>
<protein>
    <submittedName>
        <fullName evidence="2">Uncaracterized surface protein containing fasciclin (FAS1) repeats</fullName>
    </submittedName>
</protein>
<dbReference type="InterPro" id="IPR000782">
    <property type="entry name" value="FAS1_domain"/>
</dbReference>
<evidence type="ECO:0000259" key="1">
    <source>
        <dbReference type="PROSITE" id="PS50213"/>
    </source>
</evidence>
<keyword evidence="3" id="KW-1185">Reference proteome</keyword>
<dbReference type="AlphaFoldDB" id="A0A1G9UQT2"/>
<evidence type="ECO:0000313" key="2">
    <source>
        <dbReference type="EMBL" id="SDM62250.1"/>
    </source>
</evidence>